<evidence type="ECO:0000313" key="2">
    <source>
        <dbReference type="EMBL" id="KAL3100581.1"/>
    </source>
</evidence>
<protein>
    <submittedName>
        <fullName evidence="2">Uncharacterized protein</fullName>
    </submittedName>
</protein>
<feature type="coiled-coil region" evidence="1">
    <location>
        <begin position="30"/>
        <end position="67"/>
    </location>
</feature>
<accession>A0ABD2KCH8</accession>
<dbReference type="EMBL" id="JBICCN010000028">
    <property type="protein sequence ID" value="KAL3100581.1"/>
    <property type="molecule type" value="Genomic_DNA"/>
</dbReference>
<keyword evidence="3" id="KW-1185">Reference proteome</keyword>
<evidence type="ECO:0000256" key="1">
    <source>
        <dbReference type="SAM" id="Coils"/>
    </source>
</evidence>
<gene>
    <name evidence="2" type="ORF">niasHS_001147</name>
</gene>
<sequence length="108" mass="12767">MTRDGGRHGTKILEEKLKHQKLLTDHFKLQLNVAKTEQKQQNELEELEKEKRKLADQNEQLQKTLLVRIIELEKQTKEQKKGEECKNSSKKCLVANYKNLDTIFFCLN</sequence>
<comment type="caution">
    <text evidence="2">The sequence shown here is derived from an EMBL/GenBank/DDBJ whole genome shotgun (WGS) entry which is preliminary data.</text>
</comment>
<reference evidence="2 3" key="1">
    <citation type="submission" date="2024-10" db="EMBL/GenBank/DDBJ databases">
        <authorList>
            <person name="Kim D."/>
        </authorList>
    </citation>
    <scope>NUCLEOTIDE SEQUENCE [LARGE SCALE GENOMIC DNA]</scope>
    <source>
        <strain evidence="2">Taebaek</strain>
    </source>
</reference>
<evidence type="ECO:0000313" key="3">
    <source>
        <dbReference type="Proteomes" id="UP001620645"/>
    </source>
</evidence>
<keyword evidence="1" id="KW-0175">Coiled coil</keyword>
<dbReference type="AlphaFoldDB" id="A0ABD2KCH8"/>
<name>A0ABD2KCH8_HETSC</name>
<organism evidence="2 3">
    <name type="scientific">Heterodera schachtii</name>
    <name type="common">Sugarbeet cyst nematode worm</name>
    <name type="synonym">Tylenchus schachtii</name>
    <dbReference type="NCBI Taxonomy" id="97005"/>
    <lineage>
        <taxon>Eukaryota</taxon>
        <taxon>Metazoa</taxon>
        <taxon>Ecdysozoa</taxon>
        <taxon>Nematoda</taxon>
        <taxon>Chromadorea</taxon>
        <taxon>Rhabditida</taxon>
        <taxon>Tylenchina</taxon>
        <taxon>Tylenchomorpha</taxon>
        <taxon>Tylenchoidea</taxon>
        <taxon>Heteroderidae</taxon>
        <taxon>Heteroderinae</taxon>
        <taxon>Heterodera</taxon>
    </lineage>
</organism>
<proteinExistence type="predicted"/>
<dbReference type="Proteomes" id="UP001620645">
    <property type="component" value="Unassembled WGS sequence"/>
</dbReference>